<evidence type="ECO:0000259" key="1">
    <source>
        <dbReference type="Pfam" id="PF01936"/>
    </source>
</evidence>
<dbReference type="GO" id="GO:0010468">
    <property type="term" value="P:regulation of gene expression"/>
    <property type="evidence" value="ECO:0007669"/>
    <property type="project" value="InterPro"/>
</dbReference>
<dbReference type="CDD" id="cd10910">
    <property type="entry name" value="PIN_limkain_b1_N_like"/>
    <property type="match status" value="1"/>
</dbReference>
<dbReference type="OrthoDB" id="1110268at2759"/>
<reference evidence="2" key="1">
    <citation type="submission" date="2020-01" db="EMBL/GenBank/DDBJ databases">
        <authorList>
            <person name="Mishra B."/>
        </authorList>
    </citation>
    <scope>NUCLEOTIDE SEQUENCE [LARGE SCALE GENOMIC DNA]</scope>
</reference>
<protein>
    <recommendedName>
        <fullName evidence="1">NYN domain-containing protein</fullName>
    </recommendedName>
</protein>
<organism evidence="2 3">
    <name type="scientific">Microthlaspi erraticum</name>
    <dbReference type="NCBI Taxonomy" id="1685480"/>
    <lineage>
        <taxon>Eukaryota</taxon>
        <taxon>Viridiplantae</taxon>
        <taxon>Streptophyta</taxon>
        <taxon>Embryophyta</taxon>
        <taxon>Tracheophyta</taxon>
        <taxon>Spermatophyta</taxon>
        <taxon>Magnoliopsida</taxon>
        <taxon>eudicotyledons</taxon>
        <taxon>Gunneridae</taxon>
        <taxon>Pentapetalae</taxon>
        <taxon>rosids</taxon>
        <taxon>malvids</taxon>
        <taxon>Brassicales</taxon>
        <taxon>Brassicaceae</taxon>
        <taxon>Coluteocarpeae</taxon>
        <taxon>Microthlaspi</taxon>
    </lineage>
</organism>
<proteinExistence type="predicted"/>
<evidence type="ECO:0000313" key="3">
    <source>
        <dbReference type="Proteomes" id="UP000467841"/>
    </source>
</evidence>
<gene>
    <name evidence="2" type="ORF">MERR_LOCUS20518</name>
</gene>
<name>A0A6D2J0E2_9BRAS</name>
<dbReference type="AlphaFoldDB" id="A0A6D2J0E2"/>
<dbReference type="Proteomes" id="UP000467841">
    <property type="component" value="Unassembled WGS sequence"/>
</dbReference>
<sequence>MYRRESHFSTSVETMSNKYSEAKTCVFWDIEDCPIPDGLDPESVAKNIKSALVKKGYLGEVTIWAYGDKYQIQDYYQSAGIKLLPEGDKHARVRRMYGDFYLWLGGNQVHGLTNMMVISGDNSDFASCLQDCKAADQNILLAKPEDAPRRCGGCRVFVTDEWIWVSLSAGGDPFITRAPRCLR</sequence>
<comment type="caution">
    <text evidence="2">The sequence shown here is derived from an EMBL/GenBank/DDBJ whole genome shotgun (WGS) entry which is preliminary data.</text>
</comment>
<accession>A0A6D2J0E2</accession>
<evidence type="ECO:0000313" key="2">
    <source>
        <dbReference type="EMBL" id="CAA7033283.1"/>
    </source>
</evidence>
<dbReference type="GO" id="GO:0004540">
    <property type="term" value="F:RNA nuclease activity"/>
    <property type="evidence" value="ECO:0007669"/>
    <property type="project" value="InterPro"/>
</dbReference>
<keyword evidence="3" id="KW-1185">Reference proteome</keyword>
<dbReference type="EMBL" id="CACVBM020001129">
    <property type="protein sequence ID" value="CAA7033283.1"/>
    <property type="molecule type" value="Genomic_DNA"/>
</dbReference>
<dbReference type="Pfam" id="PF01936">
    <property type="entry name" value="NYN"/>
    <property type="match status" value="1"/>
</dbReference>
<feature type="domain" description="NYN" evidence="1">
    <location>
        <begin position="23"/>
        <end position="146"/>
    </location>
</feature>
<dbReference type="PANTHER" id="PTHR14379:SF3">
    <property type="entry name" value="MEIOSIS REGULATOR AND MRNA STABILITY FACTOR 1"/>
    <property type="match status" value="1"/>
</dbReference>
<dbReference type="GO" id="GO:0005777">
    <property type="term" value="C:peroxisome"/>
    <property type="evidence" value="ECO:0007669"/>
    <property type="project" value="InterPro"/>
</dbReference>
<dbReference type="PANTHER" id="PTHR14379">
    <property type="entry name" value="LIMKAIN B LKAP"/>
    <property type="match status" value="1"/>
</dbReference>
<dbReference type="InterPro" id="IPR021139">
    <property type="entry name" value="NYN"/>
</dbReference>
<dbReference type="InterPro" id="IPR024768">
    <property type="entry name" value="Marf1"/>
</dbReference>